<dbReference type="Ensembl" id="ENSGMOT00000058772.1">
    <property type="protein sequence ID" value="ENSGMOP00000022355.1"/>
    <property type="gene ID" value="ENSGMOG00000005943.2"/>
</dbReference>
<feature type="compositionally biased region" description="Acidic residues" evidence="9">
    <location>
        <begin position="342"/>
        <end position="357"/>
    </location>
</feature>
<feature type="compositionally biased region" description="Acidic residues" evidence="9">
    <location>
        <begin position="469"/>
        <end position="478"/>
    </location>
</feature>
<dbReference type="OMA" id="FRFLMDV"/>
<reference evidence="12" key="1">
    <citation type="submission" date="2025-08" db="UniProtKB">
        <authorList>
            <consortium name="Ensembl"/>
        </authorList>
    </citation>
    <scope>IDENTIFICATION</scope>
</reference>
<sequence length="660" mass="75298">MNGAVVKKTQDTLGKVIKKPPLTDKLLGKPPFRYLHDIFSEVIRTTGFMKGLYVENDMKSDNVKEKDSKIAFLQKAIDVVMLVSGESLAVKPARIVAGHEPERTNELLQAIAKCCLSKMSSEDAVRRVLAGEKVDPKSKASTSSSRSQDKENREGRERQPDREEKREILERSGSQEHKDPEQPKEPEVRQDTRERQRTRERRGKERDKEKEKEPHKEKEKEPHKEKEKEPHKEKEKDRERDKDKERHREKDRGRENDREKEREREKDPERAKDRDKTRDRDSHREKERDRRRERDKERERPKEGEERGKALERGDRKTKVPEDQKPKSHPEEPSRAAKTAPAEEDAPEPAELAEDQSESLARIPRPSSAKGQRRRPKVTGQDESDSEGEGEAAAAAAERAGAPQENGDTSDPQANTTPSSRQIPRPSSARPAPPRVKRQDGHPDVPPPERLASAKPPAAVIMEGKKQSEDEEDEDEQFLVEEAALLLPEMPDLEVANAVELNGDEKHGGLVKKILETKKDYESSSSSPKSKEQGPVSDAAQRKARDLVGREMERLRGSVQTVCRSALPLGKIMDYIQEDMDSMQAELLAWRRENLQHAAALQEEQRTTDRSVEPLQKELVELDQLIRDQQDKICAVKSNILRNEEKIHKMVTSIGLSSRT</sequence>
<feature type="domain" description="TRAF3-interacting protein 1 N-terminal" evidence="10">
    <location>
        <begin position="5"/>
        <end position="116"/>
    </location>
</feature>
<keyword evidence="7" id="KW-0966">Cell projection</keyword>
<dbReference type="GO" id="GO:0030992">
    <property type="term" value="C:intraciliary transport particle B"/>
    <property type="evidence" value="ECO:0007669"/>
    <property type="project" value="TreeGrafter"/>
</dbReference>
<evidence type="ECO:0000259" key="10">
    <source>
        <dbReference type="Pfam" id="PF10243"/>
    </source>
</evidence>
<organism evidence="12 13">
    <name type="scientific">Gadus morhua</name>
    <name type="common">Atlantic cod</name>
    <dbReference type="NCBI Taxonomy" id="8049"/>
    <lineage>
        <taxon>Eukaryota</taxon>
        <taxon>Metazoa</taxon>
        <taxon>Chordata</taxon>
        <taxon>Craniata</taxon>
        <taxon>Vertebrata</taxon>
        <taxon>Euteleostomi</taxon>
        <taxon>Actinopterygii</taxon>
        <taxon>Neopterygii</taxon>
        <taxon>Teleostei</taxon>
        <taxon>Neoteleostei</taxon>
        <taxon>Acanthomorphata</taxon>
        <taxon>Zeiogadaria</taxon>
        <taxon>Gadariae</taxon>
        <taxon>Gadiformes</taxon>
        <taxon>Gadoidei</taxon>
        <taxon>Gadidae</taxon>
        <taxon>Gadus</taxon>
    </lineage>
</organism>
<dbReference type="GO" id="GO:0048513">
    <property type="term" value="P:animal organ development"/>
    <property type="evidence" value="ECO:0007669"/>
    <property type="project" value="UniProtKB-ARBA"/>
</dbReference>
<evidence type="ECO:0000256" key="3">
    <source>
        <dbReference type="ARBA" id="ARBA00022490"/>
    </source>
</evidence>
<evidence type="ECO:0000256" key="1">
    <source>
        <dbReference type="ARBA" id="ARBA00004120"/>
    </source>
</evidence>
<dbReference type="GO" id="GO:0036064">
    <property type="term" value="C:ciliary basal body"/>
    <property type="evidence" value="ECO:0007669"/>
    <property type="project" value="TreeGrafter"/>
</dbReference>
<dbReference type="GO" id="GO:0070507">
    <property type="term" value="P:regulation of microtubule cytoskeleton organization"/>
    <property type="evidence" value="ECO:0007669"/>
    <property type="project" value="TreeGrafter"/>
</dbReference>
<comment type="subcellular location">
    <subcellularLocation>
        <location evidence="2">Cytoplasm</location>
        <location evidence="2">Cytoskeleton</location>
        <location evidence="2">Cilium axoneme</location>
    </subcellularLocation>
    <subcellularLocation>
        <location evidence="1">Cytoplasm</location>
        <location evidence="1">Cytoskeleton</location>
        <location evidence="1">Cilium basal body</location>
    </subcellularLocation>
</comment>
<feature type="compositionally biased region" description="Basic and acidic residues" evidence="9">
    <location>
        <begin position="147"/>
        <end position="335"/>
    </location>
</feature>
<evidence type="ECO:0000259" key="11">
    <source>
        <dbReference type="Pfam" id="PF17749"/>
    </source>
</evidence>
<name>A0A8C4ZZ77_GADMO</name>
<dbReference type="InterPro" id="IPR018799">
    <property type="entry name" value="TRAF3IP1"/>
</dbReference>
<feature type="region of interest" description="Disordered" evidence="9">
    <location>
        <begin position="519"/>
        <end position="544"/>
    </location>
</feature>
<gene>
    <name evidence="12" type="primary">TRAF3IP1</name>
</gene>
<evidence type="ECO:0000256" key="2">
    <source>
        <dbReference type="ARBA" id="ARBA00004430"/>
    </source>
</evidence>
<feature type="compositionally biased region" description="Low complexity" evidence="9">
    <location>
        <begin position="391"/>
        <end position="402"/>
    </location>
</feature>
<dbReference type="GeneTree" id="ENSGT00720000108822"/>
<evidence type="ECO:0000256" key="8">
    <source>
        <dbReference type="ARBA" id="ARBA00043971"/>
    </source>
</evidence>
<reference evidence="12" key="2">
    <citation type="submission" date="2025-09" db="UniProtKB">
        <authorList>
            <consortium name="Ensembl"/>
        </authorList>
    </citation>
    <scope>IDENTIFICATION</scope>
</reference>
<evidence type="ECO:0000256" key="9">
    <source>
        <dbReference type="SAM" id="MobiDB-lite"/>
    </source>
</evidence>
<protein>
    <submittedName>
        <fullName evidence="12">TNF receptor-associated factor 3 interacting protein 1</fullName>
    </submittedName>
</protein>
<keyword evidence="13" id="KW-1185">Reference proteome</keyword>
<feature type="region of interest" description="Disordered" evidence="9">
    <location>
        <begin position="130"/>
        <end position="478"/>
    </location>
</feature>
<dbReference type="InterPro" id="IPR040468">
    <property type="entry name" value="TRAF3IP1_N"/>
</dbReference>
<keyword evidence="3" id="KW-0963">Cytoplasm</keyword>
<dbReference type="Pfam" id="PF17749">
    <property type="entry name" value="MIP-T3_C"/>
    <property type="match status" value="1"/>
</dbReference>
<evidence type="ECO:0000256" key="7">
    <source>
        <dbReference type="ARBA" id="ARBA00023273"/>
    </source>
</evidence>
<evidence type="ECO:0000313" key="13">
    <source>
        <dbReference type="Proteomes" id="UP000694546"/>
    </source>
</evidence>
<evidence type="ECO:0000313" key="12">
    <source>
        <dbReference type="Ensembl" id="ENSGMOP00000022355.1"/>
    </source>
</evidence>
<feature type="compositionally biased region" description="Low complexity" evidence="9">
    <location>
        <begin position="418"/>
        <end position="430"/>
    </location>
</feature>
<keyword evidence="4" id="KW-0970">Cilium biogenesis/degradation</keyword>
<keyword evidence="5" id="KW-0175">Coiled coil</keyword>
<evidence type="ECO:0000256" key="6">
    <source>
        <dbReference type="ARBA" id="ARBA00023212"/>
    </source>
</evidence>
<dbReference type="Proteomes" id="UP000694546">
    <property type="component" value="Chromosome 20"/>
</dbReference>
<feature type="domain" description="TRAF3-interacting protein 1 C-terminal" evidence="11">
    <location>
        <begin position="503"/>
        <end position="654"/>
    </location>
</feature>
<comment type="similarity">
    <text evidence="8">Belongs to the TRAF3IP1 family.</text>
</comment>
<dbReference type="Gene3D" id="1.10.418.50">
    <property type="entry name" value="Microtubule-binding protein MIP-T3"/>
    <property type="match status" value="1"/>
</dbReference>
<dbReference type="GO" id="GO:0005930">
    <property type="term" value="C:axoneme"/>
    <property type="evidence" value="ECO:0007669"/>
    <property type="project" value="UniProtKB-SubCell"/>
</dbReference>
<dbReference type="GO" id="GO:0048731">
    <property type="term" value="P:system development"/>
    <property type="evidence" value="ECO:0007669"/>
    <property type="project" value="UniProtKB-ARBA"/>
</dbReference>
<dbReference type="AlphaFoldDB" id="A0A8C4ZZ77"/>
<dbReference type="GO" id="GO:0060271">
    <property type="term" value="P:cilium assembly"/>
    <property type="evidence" value="ECO:0007669"/>
    <property type="project" value="TreeGrafter"/>
</dbReference>
<dbReference type="InterPro" id="IPR041476">
    <property type="entry name" value="TRAF3IP1_C"/>
</dbReference>
<evidence type="ECO:0000256" key="5">
    <source>
        <dbReference type="ARBA" id="ARBA00023054"/>
    </source>
</evidence>
<dbReference type="PANTHER" id="PTHR31363:SF0">
    <property type="entry name" value="TRAF3-INTERACTING PROTEIN 1"/>
    <property type="match status" value="1"/>
</dbReference>
<dbReference type="GO" id="GO:0042073">
    <property type="term" value="P:intraciliary transport"/>
    <property type="evidence" value="ECO:0007669"/>
    <property type="project" value="TreeGrafter"/>
</dbReference>
<evidence type="ECO:0000256" key="4">
    <source>
        <dbReference type="ARBA" id="ARBA00022794"/>
    </source>
</evidence>
<dbReference type="GO" id="GO:0008017">
    <property type="term" value="F:microtubule binding"/>
    <property type="evidence" value="ECO:0007669"/>
    <property type="project" value="InterPro"/>
</dbReference>
<proteinExistence type="inferred from homology"/>
<dbReference type="PANTHER" id="PTHR31363">
    <property type="entry name" value="TRAF3-INTERACTING PROTEIN 1"/>
    <property type="match status" value="1"/>
</dbReference>
<dbReference type="InterPro" id="IPR042576">
    <property type="entry name" value="TRAF3IP1_N_sf"/>
</dbReference>
<dbReference type="Pfam" id="PF10243">
    <property type="entry name" value="MIP-T3"/>
    <property type="match status" value="1"/>
</dbReference>
<keyword evidence="6" id="KW-0206">Cytoskeleton</keyword>
<feature type="compositionally biased region" description="Polar residues" evidence="9">
    <location>
        <begin position="406"/>
        <end position="417"/>
    </location>
</feature>
<accession>A0A8C4ZZ77</accession>